<dbReference type="STRING" id="47678.ERS852494_00374"/>
<dbReference type="EC" id="3.2.1.23" evidence="6"/>
<dbReference type="Gene3D" id="3.20.20.80">
    <property type="entry name" value="Glycosidases"/>
    <property type="match status" value="1"/>
</dbReference>
<evidence type="ECO:0000256" key="2">
    <source>
        <dbReference type="ARBA" id="ARBA00022801"/>
    </source>
</evidence>
<comment type="similarity">
    <text evidence="1">Belongs to the glycosyl hydrolase 2 family.</text>
</comment>
<accession>A0A174GR38</accession>
<proteinExistence type="inferred from homology"/>
<dbReference type="InterPro" id="IPR006104">
    <property type="entry name" value="Glyco_hydro_2_N"/>
</dbReference>
<dbReference type="InterPro" id="IPR006101">
    <property type="entry name" value="Glyco_hydro_2"/>
</dbReference>
<dbReference type="Gene3D" id="2.60.120.260">
    <property type="entry name" value="Galactose-binding domain-like"/>
    <property type="match status" value="2"/>
</dbReference>
<dbReference type="InterPro" id="IPR017853">
    <property type="entry name" value="GH"/>
</dbReference>
<dbReference type="Proteomes" id="UP000095657">
    <property type="component" value="Unassembled WGS sequence"/>
</dbReference>
<dbReference type="GO" id="GO:0004565">
    <property type="term" value="F:beta-galactosidase activity"/>
    <property type="evidence" value="ECO:0007669"/>
    <property type="project" value="UniProtKB-EC"/>
</dbReference>
<feature type="domain" description="F5/8 type C" evidence="5">
    <location>
        <begin position="758"/>
        <end position="862"/>
    </location>
</feature>
<dbReference type="SUPFAM" id="SSF49303">
    <property type="entry name" value="beta-Galactosidase/glucuronidase domain"/>
    <property type="match status" value="1"/>
</dbReference>
<reference evidence="6 7" key="1">
    <citation type="submission" date="2015-09" db="EMBL/GenBank/DDBJ databases">
        <authorList>
            <consortium name="Pathogen Informatics"/>
        </authorList>
    </citation>
    <scope>NUCLEOTIDE SEQUENCE [LARGE SCALE GENOMIC DNA]</scope>
    <source>
        <strain evidence="6 7">2789STDY5834880</strain>
    </source>
</reference>
<dbReference type="PROSITE" id="PS50022">
    <property type="entry name" value="FA58C_3"/>
    <property type="match status" value="1"/>
</dbReference>
<dbReference type="InterPro" id="IPR006102">
    <property type="entry name" value="Ig-like_GH2"/>
</dbReference>
<dbReference type="Pfam" id="PF00703">
    <property type="entry name" value="Glyco_hydro_2"/>
    <property type="match status" value="1"/>
</dbReference>
<dbReference type="InterPro" id="IPR008979">
    <property type="entry name" value="Galactose-bd-like_sf"/>
</dbReference>
<dbReference type="PRINTS" id="PR00132">
    <property type="entry name" value="GLHYDRLASE2"/>
</dbReference>
<feature type="chain" id="PRO_5008022764" evidence="4">
    <location>
        <begin position="22"/>
        <end position="865"/>
    </location>
</feature>
<dbReference type="PANTHER" id="PTHR42732:SF1">
    <property type="entry name" value="BETA-MANNOSIDASE"/>
    <property type="match status" value="1"/>
</dbReference>
<keyword evidence="4" id="KW-0732">Signal</keyword>
<evidence type="ECO:0000259" key="5">
    <source>
        <dbReference type="PROSITE" id="PS50022"/>
    </source>
</evidence>
<name>A0A174GR38_9BACE</name>
<dbReference type="GO" id="GO:0005975">
    <property type="term" value="P:carbohydrate metabolic process"/>
    <property type="evidence" value="ECO:0007669"/>
    <property type="project" value="InterPro"/>
</dbReference>
<gene>
    <name evidence="6" type="primary">lacZ_4</name>
    <name evidence="6" type="ORF">ERS852494_00374</name>
</gene>
<dbReference type="SUPFAM" id="SSF49785">
    <property type="entry name" value="Galactose-binding domain-like"/>
    <property type="match status" value="2"/>
</dbReference>
<dbReference type="InterPro" id="IPR006103">
    <property type="entry name" value="Glyco_hydro_2_cat"/>
</dbReference>
<dbReference type="Gene3D" id="2.60.40.10">
    <property type="entry name" value="Immunoglobulins"/>
    <property type="match status" value="2"/>
</dbReference>
<evidence type="ECO:0000256" key="1">
    <source>
        <dbReference type="ARBA" id="ARBA00007401"/>
    </source>
</evidence>
<keyword evidence="3 6" id="KW-0326">Glycosidase</keyword>
<protein>
    <submittedName>
        <fullName evidence="6">Putative beta-galactosidase</fullName>
        <ecNumber evidence="6">3.2.1.23</ecNumber>
    </submittedName>
</protein>
<dbReference type="AlphaFoldDB" id="A0A174GR38"/>
<dbReference type="Pfam" id="PF02836">
    <property type="entry name" value="Glyco_hydro_2_C"/>
    <property type="match status" value="1"/>
</dbReference>
<dbReference type="SUPFAM" id="SSF51445">
    <property type="entry name" value="(Trans)glycosidases"/>
    <property type="match status" value="1"/>
</dbReference>
<dbReference type="RefSeq" id="WP_055169958.1">
    <property type="nucleotide sequence ID" value="NZ_CZAI01000001.1"/>
</dbReference>
<sequence length="865" mass="97745">MKQEKLILLFLLCLLSDTLCAKVQTDELCRQSINFNRNWKYMQGDYTGAERTDYDDSSWETIGIPHSFSIPYFMSKDFYTGYGWYRKSFELTAKDLKQQLFVEFDGVFQEAEVFVNGKKAGTHTGGYTGFYFDISSAVRMGNNVIAVRVNNIWKANVAPRAGEHVFSGGIYRNVRLVRKSPVHIDWYGIFATTPDLAAHQGKSSVVRVCTDICNKTNKTMEFKLLTEVKDAEGRILVSVENEEKVEANSMKKLEQITEAVNHPTLWHPRHPYLYKVVSSVYQGQMLIDRVETPFGFRWFEWTADKGFFLNGEHLFFKGVNVHQDQAGWGDAVTEAAMRRDILLMKEAGFDLIRGSHYPHAPAFSQACDEEGMLFWSEAPFWGIGGFRPDGYWDSSAYPVDKKDAQAFEASALQQLEEMIRIHRNHPSIVAWSMCNEAFFSAPEAMKGVRRLLKRMVDLTHQLDPSRPAAIGGAQRPLGDERIDKIGDIGGYNGDGATQPDFQNPGIPNVVSEYGSVTAERPGEYNPGWGDLQMNDGWKGTPWRSGQAIWCGFDHGSIAGSQLGKMGIVDYFRIPKRSWYWYRNEYTRVAPPEWAGEGVPAQLRLEASRTDNILTDGTDDVQLMVTVLNAAGKPVSNSPAVELRLVSGPGEFPTGNMIRFEPDSDIRIMDGKAAIAFRSYYAGTSVLEATSPGLKPARIEIVFQGNEAYKKGLTPEVRERSYVRFVREKKEKAVQEFGRNNPTFSSSHHENQVAGFAADGNLQTYWQASKDDPAPFWILDTEKELELKNIQVRFPKESIYRYVLEVSGDKVHWTVVSDKQANRRKESHIAMDFPDAGVRARFVRIRFVKKSPAVIAEVTVRGIVCE</sequence>
<dbReference type="InterPro" id="IPR000421">
    <property type="entry name" value="FA58C"/>
</dbReference>
<dbReference type="InterPro" id="IPR051913">
    <property type="entry name" value="GH2_Domain-Containing"/>
</dbReference>
<evidence type="ECO:0000313" key="6">
    <source>
        <dbReference type="EMBL" id="CUO63319.1"/>
    </source>
</evidence>
<organism evidence="6 7">
    <name type="scientific">Bacteroides caccae</name>
    <dbReference type="NCBI Taxonomy" id="47678"/>
    <lineage>
        <taxon>Bacteria</taxon>
        <taxon>Pseudomonadati</taxon>
        <taxon>Bacteroidota</taxon>
        <taxon>Bacteroidia</taxon>
        <taxon>Bacteroidales</taxon>
        <taxon>Bacteroidaceae</taxon>
        <taxon>Bacteroides</taxon>
    </lineage>
</organism>
<feature type="signal peptide" evidence="4">
    <location>
        <begin position="1"/>
        <end position="21"/>
    </location>
</feature>
<dbReference type="Pfam" id="PF00754">
    <property type="entry name" value="F5_F8_type_C"/>
    <property type="match status" value="1"/>
</dbReference>
<dbReference type="PANTHER" id="PTHR42732">
    <property type="entry name" value="BETA-GALACTOSIDASE"/>
    <property type="match status" value="1"/>
</dbReference>
<evidence type="ECO:0000313" key="7">
    <source>
        <dbReference type="Proteomes" id="UP000095657"/>
    </source>
</evidence>
<evidence type="ECO:0000256" key="3">
    <source>
        <dbReference type="ARBA" id="ARBA00023295"/>
    </source>
</evidence>
<evidence type="ECO:0000256" key="4">
    <source>
        <dbReference type="SAM" id="SignalP"/>
    </source>
</evidence>
<dbReference type="EMBL" id="CZAI01000001">
    <property type="protein sequence ID" value="CUO63319.1"/>
    <property type="molecule type" value="Genomic_DNA"/>
</dbReference>
<dbReference type="Pfam" id="PF02837">
    <property type="entry name" value="Glyco_hydro_2_N"/>
    <property type="match status" value="1"/>
</dbReference>
<keyword evidence="2 6" id="KW-0378">Hydrolase</keyword>
<dbReference type="InterPro" id="IPR036156">
    <property type="entry name" value="Beta-gal/glucu_dom_sf"/>
</dbReference>
<dbReference type="InterPro" id="IPR013783">
    <property type="entry name" value="Ig-like_fold"/>
</dbReference>